<dbReference type="InterPro" id="IPR011990">
    <property type="entry name" value="TPR-like_helical_dom_sf"/>
</dbReference>
<comment type="caution">
    <text evidence="3">The sequence shown here is derived from an EMBL/GenBank/DDBJ whole genome shotgun (WGS) entry which is preliminary data.</text>
</comment>
<dbReference type="InterPro" id="IPR002885">
    <property type="entry name" value="PPR_rpt"/>
</dbReference>
<dbReference type="FunFam" id="1.25.40.10:FF:000031">
    <property type="entry name" value="Pentatricopeptide repeat-containing protein mitochondrial"/>
    <property type="match status" value="1"/>
</dbReference>
<evidence type="ECO:0000256" key="2">
    <source>
        <dbReference type="PROSITE-ProRule" id="PRU00708"/>
    </source>
</evidence>
<gene>
    <name evidence="3" type="ORF">HPP92_012980</name>
</gene>
<protein>
    <recommendedName>
        <fullName evidence="5">Pentatricopeptide repeat-containing protein</fullName>
    </recommendedName>
</protein>
<evidence type="ECO:0000313" key="3">
    <source>
        <dbReference type="EMBL" id="KAG0478261.1"/>
    </source>
</evidence>
<dbReference type="FunFam" id="1.25.40.10:FF:000343">
    <property type="entry name" value="Pentatricopeptide repeat-containing protein At3g58590"/>
    <property type="match status" value="1"/>
</dbReference>
<feature type="repeat" description="PPR" evidence="2">
    <location>
        <begin position="531"/>
        <end position="565"/>
    </location>
</feature>
<sequence>MISGHAQNGLMSRAQDIFKTMPEHDVISWNSMISGYFQNGNLRESARFFIKMKRTSIKPDRTTFAIVLKLSSFFEEFEMGIQIHGLVRKMGLDLDVVTGSALIDMYAKCGYLDESLSFFYGMTNRNWVTWSAIIGGCAQNLQFIVGLGLFLEMQREGIGVSQSSYASIFRSCAGLSSLEAGRQLHGHATKNNYITDVVVGTSILDMYAKCHSLDDAIRVFWELPNCSLQTFNAMLVGFSRHDQGVEALKLFKFMNRSGLVADEISISAVLSACAEAKAYLQGLQVHCLAIKTHLFLNICVINATLDMYGKCGSLFDAWIVFEEMDRRDAVSWNAIITAFEQNGFYEETLSHFNQMLLWGLEPDVFTYGSVLKACTALQSLNCGMRVHEKIIKSGLGSDAFLGGALIDMYCKCGMLEEARTIHCRIEFPTMVSWNAIISGFSLQKRSEDAQIFFDQMLQMGLEPDNFTYATILDTCSNLTMVGLGKQIHAQIIKLDFHHKDVFISSTLVDMYAKCGNMEDSQLMFDKMLERDSVSWNAIICGYANHGLGKEALKMFESMGRENFLPNHATFVGVLRACAHSGLAEEGLRYFKSMKKINDLEPQLEHYSCMVDLLGRSKGVHEALNVINEMPYRADAIIWRTLLSVCQIHRNVEVAELAVKKILLLEPSDSSACVLLSNIYAEAERWEEVSRMRKMMRQSSMKKEPGCSWIEVNSKMHIFVVGDSEHPKYEQINKFLDDLAGEMSWLGYDLDEETIYGEANIGIESPCRSIF</sequence>
<dbReference type="Proteomes" id="UP000639772">
    <property type="component" value="Chromosome 6"/>
</dbReference>
<dbReference type="GO" id="GO:0009451">
    <property type="term" value="P:RNA modification"/>
    <property type="evidence" value="ECO:0007669"/>
    <property type="project" value="InterPro"/>
</dbReference>
<dbReference type="Pfam" id="PF01535">
    <property type="entry name" value="PPR"/>
    <property type="match status" value="7"/>
</dbReference>
<dbReference type="FunFam" id="1.25.40.10:FF:000196">
    <property type="entry name" value="Pentatricopeptide repeat-containing protein At4g14850"/>
    <property type="match status" value="1"/>
</dbReference>
<evidence type="ECO:0000256" key="1">
    <source>
        <dbReference type="ARBA" id="ARBA00022737"/>
    </source>
</evidence>
<feature type="repeat" description="PPR" evidence="2">
    <location>
        <begin position="429"/>
        <end position="463"/>
    </location>
</feature>
<evidence type="ECO:0000313" key="4">
    <source>
        <dbReference type="Proteomes" id="UP000639772"/>
    </source>
</evidence>
<proteinExistence type="predicted"/>
<dbReference type="InterPro" id="IPR046960">
    <property type="entry name" value="PPR_At4g14850-like_plant"/>
</dbReference>
<feature type="repeat" description="PPR" evidence="2">
    <location>
        <begin position="25"/>
        <end position="59"/>
    </location>
</feature>
<dbReference type="Gene3D" id="1.25.40.10">
    <property type="entry name" value="Tetratricopeptide repeat domain"/>
    <property type="match status" value="6"/>
</dbReference>
<evidence type="ECO:0008006" key="5">
    <source>
        <dbReference type="Google" id="ProtNLM"/>
    </source>
</evidence>
<name>A0A835QW84_VANPL</name>
<reference evidence="3 4" key="1">
    <citation type="journal article" date="2020" name="Nat. Food">
        <title>A phased Vanilla planifolia genome enables genetic improvement of flavour and production.</title>
        <authorList>
            <person name="Hasing T."/>
            <person name="Tang H."/>
            <person name="Brym M."/>
            <person name="Khazi F."/>
            <person name="Huang T."/>
            <person name="Chambers A.H."/>
        </authorList>
    </citation>
    <scope>NUCLEOTIDE SEQUENCE [LARGE SCALE GENOMIC DNA]</scope>
    <source>
        <tissue evidence="3">Leaf</tissue>
    </source>
</reference>
<dbReference type="InterPro" id="IPR046848">
    <property type="entry name" value="E_motif"/>
</dbReference>
<feature type="repeat" description="PPR" evidence="2">
    <location>
        <begin position="95"/>
        <end position="129"/>
    </location>
</feature>
<dbReference type="AlphaFoldDB" id="A0A835QW84"/>
<dbReference type="FunFam" id="1.25.40.10:FF:000366">
    <property type="entry name" value="Pentatricopeptide (PPR) repeat-containing protein"/>
    <property type="match status" value="1"/>
</dbReference>
<dbReference type="GO" id="GO:0003723">
    <property type="term" value="F:RNA binding"/>
    <property type="evidence" value="ECO:0007669"/>
    <property type="project" value="InterPro"/>
</dbReference>
<dbReference type="PANTHER" id="PTHR47926:SF406">
    <property type="entry name" value="REPEAT (PPR) SUPERFAMILY PROTEIN, PUTATIVE-RELATED"/>
    <property type="match status" value="1"/>
</dbReference>
<dbReference type="Pfam" id="PF13041">
    <property type="entry name" value="PPR_2"/>
    <property type="match status" value="4"/>
</dbReference>
<dbReference type="PROSITE" id="PS51375">
    <property type="entry name" value="PPR"/>
    <property type="match status" value="7"/>
</dbReference>
<dbReference type="PANTHER" id="PTHR47926">
    <property type="entry name" value="PENTATRICOPEPTIDE REPEAT-CONTAINING PROTEIN"/>
    <property type="match status" value="1"/>
</dbReference>
<accession>A0A835QW84</accession>
<dbReference type="EMBL" id="JADCNM010000006">
    <property type="protein sequence ID" value="KAG0478261.1"/>
    <property type="molecule type" value="Genomic_DNA"/>
</dbReference>
<organism evidence="3 4">
    <name type="scientific">Vanilla planifolia</name>
    <name type="common">Vanilla</name>
    <dbReference type="NCBI Taxonomy" id="51239"/>
    <lineage>
        <taxon>Eukaryota</taxon>
        <taxon>Viridiplantae</taxon>
        <taxon>Streptophyta</taxon>
        <taxon>Embryophyta</taxon>
        <taxon>Tracheophyta</taxon>
        <taxon>Spermatophyta</taxon>
        <taxon>Magnoliopsida</taxon>
        <taxon>Liliopsida</taxon>
        <taxon>Asparagales</taxon>
        <taxon>Orchidaceae</taxon>
        <taxon>Vanilloideae</taxon>
        <taxon>Vanilleae</taxon>
        <taxon>Vanilla</taxon>
    </lineage>
</organism>
<dbReference type="OrthoDB" id="185373at2759"/>
<dbReference type="NCBIfam" id="TIGR00756">
    <property type="entry name" value="PPR"/>
    <property type="match status" value="5"/>
</dbReference>
<dbReference type="SUPFAM" id="SSF48452">
    <property type="entry name" value="TPR-like"/>
    <property type="match status" value="1"/>
</dbReference>
<dbReference type="Pfam" id="PF20431">
    <property type="entry name" value="E_motif"/>
    <property type="match status" value="1"/>
</dbReference>
<keyword evidence="1" id="KW-0677">Repeat</keyword>
<feature type="repeat" description="PPR" evidence="2">
    <location>
        <begin position="500"/>
        <end position="530"/>
    </location>
</feature>
<dbReference type="FunFam" id="1.25.40.10:FF:000669">
    <property type="entry name" value="Pentatricopeptide repeat-containing protein At4g33990"/>
    <property type="match status" value="1"/>
</dbReference>
<feature type="repeat" description="PPR" evidence="2">
    <location>
        <begin position="227"/>
        <end position="261"/>
    </location>
</feature>
<feature type="repeat" description="PPR" evidence="2">
    <location>
        <begin position="328"/>
        <end position="362"/>
    </location>
</feature>